<keyword evidence="1" id="KW-0175">Coiled coil</keyword>
<dbReference type="Proteomes" id="UP000024635">
    <property type="component" value="Unassembled WGS sequence"/>
</dbReference>
<dbReference type="AlphaFoldDB" id="A0A016UD28"/>
<evidence type="ECO:0000256" key="1">
    <source>
        <dbReference type="SAM" id="Coils"/>
    </source>
</evidence>
<accession>A0A016UD28</accession>
<evidence type="ECO:0000313" key="3">
    <source>
        <dbReference type="EMBL" id="EYC13234.1"/>
    </source>
</evidence>
<evidence type="ECO:0008006" key="5">
    <source>
        <dbReference type="Google" id="ProtNLM"/>
    </source>
</evidence>
<dbReference type="EMBL" id="JARK01001380">
    <property type="protein sequence ID" value="EYC13234.1"/>
    <property type="molecule type" value="Genomic_DNA"/>
</dbReference>
<evidence type="ECO:0000313" key="4">
    <source>
        <dbReference type="Proteomes" id="UP000024635"/>
    </source>
</evidence>
<feature type="region of interest" description="Disordered" evidence="2">
    <location>
        <begin position="121"/>
        <end position="187"/>
    </location>
</feature>
<proteinExistence type="predicted"/>
<keyword evidence="4" id="KW-1185">Reference proteome</keyword>
<feature type="coiled-coil region" evidence="1">
    <location>
        <begin position="198"/>
        <end position="232"/>
    </location>
</feature>
<feature type="compositionally biased region" description="Polar residues" evidence="2">
    <location>
        <begin position="121"/>
        <end position="146"/>
    </location>
</feature>
<dbReference type="OrthoDB" id="5867280at2759"/>
<reference evidence="4" key="1">
    <citation type="journal article" date="2015" name="Nat. Genet.">
        <title>The genome and transcriptome of the zoonotic hookworm Ancylostoma ceylanicum identify infection-specific gene families.</title>
        <authorList>
            <person name="Schwarz E.M."/>
            <person name="Hu Y."/>
            <person name="Antoshechkin I."/>
            <person name="Miller M.M."/>
            <person name="Sternberg P.W."/>
            <person name="Aroian R.V."/>
        </authorList>
    </citation>
    <scope>NUCLEOTIDE SEQUENCE</scope>
    <source>
        <strain evidence="4">HY135</strain>
    </source>
</reference>
<name>A0A016UD28_9BILA</name>
<protein>
    <recommendedName>
        <fullName evidence="5">BZIP domain-containing protein</fullName>
    </recommendedName>
</protein>
<comment type="caution">
    <text evidence="3">The sequence shown here is derived from an EMBL/GenBank/DDBJ whole genome shotgun (WGS) entry which is preliminary data.</text>
</comment>
<organism evidence="3 4">
    <name type="scientific">Ancylostoma ceylanicum</name>
    <dbReference type="NCBI Taxonomy" id="53326"/>
    <lineage>
        <taxon>Eukaryota</taxon>
        <taxon>Metazoa</taxon>
        <taxon>Ecdysozoa</taxon>
        <taxon>Nematoda</taxon>
        <taxon>Chromadorea</taxon>
        <taxon>Rhabditida</taxon>
        <taxon>Rhabditina</taxon>
        <taxon>Rhabditomorpha</taxon>
        <taxon>Strongyloidea</taxon>
        <taxon>Ancylostomatidae</taxon>
        <taxon>Ancylostomatinae</taxon>
        <taxon>Ancylostoma</taxon>
    </lineage>
</organism>
<evidence type="ECO:0000256" key="2">
    <source>
        <dbReference type="SAM" id="MobiDB-lite"/>
    </source>
</evidence>
<gene>
    <name evidence="3" type="primary">Acey_s0044.g1049</name>
    <name evidence="3" type="ORF">Y032_0044g1049</name>
</gene>
<sequence length="250" mass="28148">MPGFAREFYYPRLFILAPIRLCVGHLLVVTMKSQDVSSLNLLPTTFSTSSFTDSCAPLAYPNLPPQQIMPLNFLLNPSLFSSFMPSLPGSVVNGLPISTLHLSLGSQQPSTSLSQIPHLFEQSTEGCSQSSECSQATESGMSSPRNHSPVRVSSVESCSTTTRIRRGRPQQEISDEDDPSSQKRRHRRLYARQYRAQMRHKVDEVKVLSARLEEMQRTIERLEAALESERREHHHKTVLLNSMIQSKLLP</sequence>